<dbReference type="InParanoid" id="E5A292"/>
<reference evidence="3" key="1">
    <citation type="journal article" date="2011" name="Nat. Commun.">
        <title>Effector diversification within compartments of the Leptosphaeria maculans genome affected by Repeat-Induced Point mutations.</title>
        <authorList>
            <person name="Rouxel T."/>
            <person name="Grandaubert J."/>
            <person name="Hane J.K."/>
            <person name="Hoede C."/>
            <person name="van de Wouw A.P."/>
            <person name="Couloux A."/>
            <person name="Dominguez V."/>
            <person name="Anthouard V."/>
            <person name="Bally P."/>
            <person name="Bourras S."/>
            <person name="Cozijnsen A.J."/>
            <person name="Ciuffetti L.M."/>
            <person name="Degrave A."/>
            <person name="Dilmaghani A."/>
            <person name="Duret L."/>
            <person name="Fudal I."/>
            <person name="Goodwin S.B."/>
            <person name="Gout L."/>
            <person name="Glaser N."/>
            <person name="Linglin J."/>
            <person name="Kema G.H.J."/>
            <person name="Lapalu N."/>
            <person name="Lawrence C.B."/>
            <person name="May K."/>
            <person name="Meyer M."/>
            <person name="Ollivier B."/>
            <person name="Poulain J."/>
            <person name="Schoch C.L."/>
            <person name="Simon A."/>
            <person name="Spatafora J.W."/>
            <person name="Stachowiak A."/>
            <person name="Turgeon B.G."/>
            <person name="Tyler B.M."/>
            <person name="Vincent D."/>
            <person name="Weissenbach J."/>
            <person name="Amselem J."/>
            <person name="Quesneville H."/>
            <person name="Oliver R.P."/>
            <person name="Wincker P."/>
            <person name="Balesdent M.-H."/>
            <person name="Howlett B.J."/>
        </authorList>
    </citation>
    <scope>NUCLEOTIDE SEQUENCE [LARGE SCALE GENOMIC DNA]</scope>
    <source>
        <strain evidence="3">JN3 / isolate v23.1.3 / race Av1-4-5-6-7-8</strain>
    </source>
</reference>
<gene>
    <name evidence="2" type="ORF">LEMA_P093780.1</name>
</gene>
<dbReference type="AlphaFoldDB" id="E5A292"/>
<accession>E5A292</accession>
<dbReference type="Proteomes" id="UP000002668">
    <property type="component" value="Genome"/>
</dbReference>
<organism evidence="3">
    <name type="scientific">Leptosphaeria maculans (strain JN3 / isolate v23.1.3 / race Av1-4-5-6-7-8)</name>
    <name type="common">Blackleg fungus</name>
    <name type="synonym">Phoma lingam</name>
    <dbReference type="NCBI Taxonomy" id="985895"/>
    <lineage>
        <taxon>Eukaryota</taxon>
        <taxon>Fungi</taxon>
        <taxon>Dikarya</taxon>
        <taxon>Ascomycota</taxon>
        <taxon>Pezizomycotina</taxon>
        <taxon>Dothideomycetes</taxon>
        <taxon>Pleosporomycetidae</taxon>
        <taxon>Pleosporales</taxon>
        <taxon>Pleosporineae</taxon>
        <taxon>Leptosphaeriaceae</taxon>
        <taxon>Plenodomus</taxon>
        <taxon>Plenodomus lingam/Leptosphaeria maculans species complex</taxon>
    </lineage>
</organism>
<feature type="region of interest" description="Disordered" evidence="1">
    <location>
        <begin position="1"/>
        <end position="29"/>
    </location>
</feature>
<evidence type="ECO:0000256" key="1">
    <source>
        <dbReference type="SAM" id="MobiDB-lite"/>
    </source>
</evidence>
<protein>
    <submittedName>
        <fullName evidence="2">Predicted protein</fullName>
    </submittedName>
</protein>
<evidence type="ECO:0000313" key="3">
    <source>
        <dbReference type="Proteomes" id="UP000002668"/>
    </source>
</evidence>
<feature type="compositionally biased region" description="Polar residues" evidence="1">
    <location>
        <begin position="1"/>
        <end position="23"/>
    </location>
</feature>
<keyword evidence="3" id="KW-1185">Reference proteome</keyword>
<dbReference type="EMBL" id="FP929132">
    <property type="protein sequence ID" value="CBX97969.1"/>
    <property type="molecule type" value="Genomic_DNA"/>
</dbReference>
<dbReference type="VEuPathDB" id="FungiDB:LEMA_P093780.1"/>
<evidence type="ECO:0000313" key="2">
    <source>
        <dbReference type="EMBL" id="CBX97969.1"/>
    </source>
</evidence>
<proteinExistence type="predicted"/>
<name>E5A292_LEPMJ</name>
<sequence length="62" mass="6713">MQNIETGKGPQSVSKQRCSQGGSVATGLPPSFCRLFWVLPAARIAIFEDETYSRAQTLAVVI</sequence>
<dbReference type="HOGENOM" id="CLU_2904619_0_0_1"/>